<dbReference type="InterPro" id="IPR037524">
    <property type="entry name" value="PA14/GLEYA"/>
</dbReference>
<organism evidence="5 6">
    <name type="scientific">Labilibaculum antarcticum</name>
    <dbReference type="NCBI Taxonomy" id="1717717"/>
    <lineage>
        <taxon>Bacteria</taxon>
        <taxon>Pseudomonadati</taxon>
        <taxon>Bacteroidota</taxon>
        <taxon>Bacteroidia</taxon>
        <taxon>Marinilabiliales</taxon>
        <taxon>Marinifilaceae</taxon>
        <taxon>Labilibaculum</taxon>
    </lineage>
</organism>
<dbReference type="Gene3D" id="3.10.100.10">
    <property type="entry name" value="Mannose-Binding Protein A, subunit A"/>
    <property type="match status" value="1"/>
</dbReference>
<feature type="domain" description="PA14" evidence="4">
    <location>
        <begin position="343"/>
        <end position="481"/>
    </location>
</feature>
<evidence type="ECO:0000259" key="2">
    <source>
        <dbReference type="PROSITE" id="PS50041"/>
    </source>
</evidence>
<dbReference type="Pfam" id="PF00059">
    <property type="entry name" value="Lectin_C"/>
    <property type="match status" value="1"/>
</dbReference>
<dbReference type="PROSITE" id="PS51820">
    <property type="entry name" value="PA14"/>
    <property type="match status" value="1"/>
</dbReference>
<proteinExistence type="predicted"/>
<dbReference type="SUPFAM" id="SSF56988">
    <property type="entry name" value="Anthrax protective antigen"/>
    <property type="match status" value="1"/>
</dbReference>
<evidence type="ECO:0000259" key="3">
    <source>
        <dbReference type="PROSITE" id="PS50825"/>
    </source>
</evidence>
<dbReference type="SMART" id="SM00758">
    <property type="entry name" value="PA14"/>
    <property type="match status" value="1"/>
</dbReference>
<dbReference type="InterPro" id="IPR050111">
    <property type="entry name" value="C-type_lectin/snaclec_domain"/>
</dbReference>
<evidence type="ECO:0008006" key="7">
    <source>
        <dbReference type="Google" id="ProtNLM"/>
    </source>
</evidence>
<keyword evidence="6" id="KW-1185">Reference proteome</keyword>
<dbReference type="KEGG" id="mbas:ALGA_2354"/>
<evidence type="ECO:0000256" key="1">
    <source>
        <dbReference type="ARBA" id="ARBA00022737"/>
    </source>
</evidence>
<gene>
    <name evidence="5" type="ORF">ALGA_2354</name>
</gene>
<dbReference type="PROSITE" id="PS50041">
    <property type="entry name" value="C_TYPE_LECTIN_2"/>
    <property type="match status" value="1"/>
</dbReference>
<dbReference type="SMART" id="SM00034">
    <property type="entry name" value="CLECT"/>
    <property type="match status" value="1"/>
</dbReference>
<dbReference type="Pfam" id="PF02494">
    <property type="entry name" value="HYR"/>
    <property type="match status" value="1"/>
</dbReference>
<sequence length="658" mass="69642">MLGFSGMGVSAKDLPLISISVDNDNILKDGGEAIVTVSLSKKSNGNNAIVSLSYETNGTGSMNYDFEIEPAVYYRKFDNNETSFSFKIIGVYQEWGSSKVELKITLSGIENATPSGPTSLLVVIADGADVTPPVFQNPQANITIDALGIECGEIVNYTSPSATDNFSAYTGTLTGFSYLGELDYHTYYYSDGIASATDAMLAAANVGGHLVTITSQTENDFIDNLVGGIWIGLNDATNEGTFAWSNGEAVSYTNWNGAEPNDYSTGEDYTEMYTTGLWNDLPVGSTRRYVVEFEGALVTQTVGLPSGSLFPVGTTTNTFLATDNAGNTATHSFTVTVADVTPPKISALLADYYDGLNFDTFQETIAVDELNYYWGSGAPESTLVGSDYFSIRFQGSVQAVDAGTYTFYTTSDDGVRLWVAGSQVVNNWTDHGTTVNSGAISLLAGQVVPIILEYYERTGGAVIKLEMSGPGLARQFVKSDGSGACQDVTVDVSATGSYDLTVDEVDPSYSDECGIASRTLSKTNFTCNDSGDNAVTFTVTDVNGNSTFCDINVKVVGTPDNSLTVTDDTQCEGVDASVTILASETDVVYSLFNGTTQIGSSVTGGVSTLVLTIPSSVLSVGDNTITVHAAKGACELDLLNKAVIHIDPIPLPIGIYFE</sequence>
<dbReference type="PROSITE" id="PS50825">
    <property type="entry name" value="HYR"/>
    <property type="match status" value="1"/>
</dbReference>
<name>A0A1Y1CN43_9BACT</name>
<dbReference type="SUPFAM" id="SSF56436">
    <property type="entry name" value="C-type lectin-like"/>
    <property type="match status" value="1"/>
</dbReference>
<evidence type="ECO:0000313" key="6">
    <source>
        <dbReference type="Proteomes" id="UP000218267"/>
    </source>
</evidence>
<dbReference type="AlphaFoldDB" id="A0A1Y1CN43"/>
<evidence type="ECO:0000313" key="5">
    <source>
        <dbReference type="EMBL" id="BAX80681.1"/>
    </source>
</evidence>
<dbReference type="EMBL" id="AP018042">
    <property type="protein sequence ID" value="BAX80681.1"/>
    <property type="molecule type" value="Genomic_DNA"/>
</dbReference>
<dbReference type="Pfam" id="PF07691">
    <property type="entry name" value="PA14"/>
    <property type="match status" value="1"/>
</dbReference>
<dbReference type="InterPro" id="IPR003410">
    <property type="entry name" value="HYR_dom"/>
</dbReference>
<dbReference type="InterPro" id="IPR001304">
    <property type="entry name" value="C-type_lectin-like"/>
</dbReference>
<feature type="domain" description="C-type lectin" evidence="2">
    <location>
        <begin position="182"/>
        <end position="292"/>
    </location>
</feature>
<dbReference type="InterPro" id="IPR034007">
    <property type="entry name" value="CTLD_bac"/>
</dbReference>
<reference evidence="6" key="2">
    <citation type="journal article" date="2020" name="Antonie Van Leeuwenhoek">
        <title>Labilibaculum antarcticum sp. nov., a novel facultative anaerobic, psychrotorelant bacterium isolated from marine sediment of Antarctica.</title>
        <authorList>
            <person name="Watanabe M."/>
            <person name="Kojima H."/>
            <person name="Fukui M."/>
        </authorList>
    </citation>
    <scope>NUCLEOTIDE SEQUENCE [LARGE SCALE GENOMIC DNA]</scope>
    <source>
        <strain evidence="6">SPP2</strain>
    </source>
</reference>
<dbReference type="Proteomes" id="UP000218267">
    <property type="component" value="Chromosome"/>
</dbReference>
<accession>A0A1Y1CN43</accession>
<protein>
    <recommendedName>
        <fullName evidence="7">PA14 domain-containing protein</fullName>
    </recommendedName>
</protein>
<dbReference type="InterPro" id="IPR016187">
    <property type="entry name" value="CTDL_fold"/>
</dbReference>
<feature type="domain" description="HYR" evidence="3">
    <location>
        <begin position="249"/>
        <end position="339"/>
    </location>
</feature>
<dbReference type="InterPro" id="IPR011658">
    <property type="entry name" value="PA14_dom"/>
</dbReference>
<dbReference type="CDD" id="cd03603">
    <property type="entry name" value="CLECT_VCBS"/>
    <property type="match status" value="1"/>
</dbReference>
<evidence type="ECO:0000259" key="4">
    <source>
        <dbReference type="PROSITE" id="PS51820"/>
    </source>
</evidence>
<dbReference type="PANTHER" id="PTHR22803">
    <property type="entry name" value="MANNOSE, PHOSPHOLIPASE, LECTIN RECEPTOR RELATED"/>
    <property type="match status" value="1"/>
</dbReference>
<keyword evidence="1" id="KW-0677">Repeat</keyword>
<dbReference type="Gene3D" id="3.90.182.10">
    <property type="entry name" value="Toxin - Anthrax Protective Antigen,domain 1"/>
    <property type="match status" value="1"/>
</dbReference>
<dbReference type="InterPro" id="IPR016186">
    <property type="entry name" value="C-type_lectin-like/link_sf"/>
</dbReference>
<reference evidence="5 6" key="1">
    <citation type="journal article" date="2018" name="Mar. Genomics">
        <title>Complete genome sequence of Marinifilaceae bacterium strain SPP2, isolated from the Antarctic marine sediment.</title>
        <authorList>
            <person name="Watanabe M."/>
            <person name="Kojima H."/>
            <person name="Fukui M."/>
        </authorList>
    </citation>
    <scope>NUCLEOTIDE SEQUENCE [LARGE SCALE GENOMIC DNA]</scope>
    <source>
        <strain evidence="5 6">SPP2</strain>
    </source>
</reference>